<keyword evidence="3" id="KW-1185">Reference proteome</keyword>
<keyword evidence="1" id="KW-0472">Membrane</keyword>
<feature type="transmembrane region" description="Helical" evidence="1">
    <location>
        <begin position="117"/>
        <end position="145"/>
    </location>
</feature>
<organism evidence="2 3">
    <name type="scientific">Halochromatium salexigens</name>
    <name type="common">Chromatium salexigens</name>
    <dbReference type="NCBI Taxonomy" id="49447"/>
    <lineage>
        <taxon>Bacteria</taxon>
        <taxon>Pseudomonadati</taxon>
        <taxon>Pseudomonadota</taxon>
        <taxon>Gammaproteobacteria</taxon>
        <taxon>Chromatiales</taxon>
        <taxon>Chromatiaceae</taxon>
        <taxon>Halochromatium</taxon>
    </lineage>
</organism>
<dbReference type="Pfam" id="PF09955">
    <property type="entry name" value="DUF2189"/>
    <property type="match status" value="1"/>
</dbReference>
<reference evidence="2" key="1">
    <citation type="submission" date="2017-05" db="EMBL/GenBank/DDBJ databases">
        <authorList>
            <person name="Imhoff J.F."/>
            <person name="Rahn T."/>
            <person name="Kuenzel S."/>
            <person name="Neulinger S.C."/>
        </authorList>
    </citation>
    <scope>NUCLEOTIDE SEQUENCE</scope>
    <source>
        <strain evidence="2">DSM 4395</strain>
    </source>
</reference>
<protein>
    <recommendedName>
        <fullName evidence="4">DUF2189 domain-containing protein</fullName>
    </recommendedName>
</protein>
<evidence type="ECO:0000313" key="3">
    <source>
        <dbReference type="Proteomes" id="UP001296967"/>
    </source>
</evidence>
<keyword evidence="1" id="KW-0812">Transmembrane</keyword>
<evidence type="ECO:0008006" key="4">
    <source>
        <dbReference type="Google" id="ProtNLM"/>
    </source>
</evidence>
<feature type="transmembrane region" description="Helical" evidence="1">
    <location>
        <begin position="214"/>
        <end position="237"/>
    </location>
</feature>
<accession>A0AAJ0UG71</accession>
<proteinExistence type="predicted"/>
<sequence length="262" mass="29053">MEQTTVAADVHVEDITVNQISLSHPWEWLEKGWRDMMNARRYSFTYGAVIVLISGLMTLGLTGEGLFYIVPFLAAGFYLLAPIIGLGLYQMSAHLERSEPIKFCSALEAWRSNQAQLGVITAGLLIIMQFWMMSNFVLFALLFNGMHPPLENFFGAVFLSGQHNAFAFASLAVGFTLAWVAYAISAISVPMLIDRKVDGFTAIRTSVRAVTQNWAPMALWAVLIVFFIGLGLVTFYIGLAIAMPLVGHATWHAYRDLVPAEH</sequence>
<dbReference type="InterPro" id="IPR018692">
    <property type="entry name" value="DUF2189"/>
</dbReference>
<feature type="transmembrane region" description="Helical" evidence="1">
    <location>
        <begin position="165"/>
        <end position="193"/>
    </location>
</feature>
<dbReference type="Proteomes" id="UP001296967">
    <property type="component" value="Unassembled WGS sequence"/>
</dbReference>
<keyword evidence="1" id="KW-1133">Transmembrane helix</keyword>
<evidence type="ECO:0000313" key="2">
    <source>
        <dbReference type="EMBL" id="MBK5930874.1"/>
    </source>
</evidence>
<dbReference type="EMBL" id="NHSF01000059">
    <property type="protein sequence ID" value="MBK5930874.1"/>
    <property type="molecule type" value="Genomic_DNA"/>
</dbReference>
<comment type="caution">
    <text evidence="2">The sequence shown here is derived from an EMBL/GenBank/DDBJ whole genome shotgun (WGS) entry which is preliminary data.</text>
</comment>
<name>A0AAJ0UG71_HALSE</name>
<dbReference type="RefSeq" id="WP_201245706.1">
    <property type="nucleotide sequence ID" value="NZ_NHSF01000059.1"/>
</dbReference>
<feature type="transmembrane region" description="Helical" evidence="1">
    <location>
        <begin position="44"/>
        <end position="62"/>
    </location>
</feature>
<evidence type="ECO:0000256" key="1">
    <source>
        <dbReference type="SAM" id="Phobius"/>
    </source>
</evidence>
<dbReference type="AlphaFoldDB" id="A0AAJ0UG71"/>
<gene>
    <name evidence="2" type="ORF">CCR82_10140</name>
</gene>
<reference evidence="2" key="2">
    <citation type="journal article" date="2020" name="Microorganisms">
        <title>Osmotic Adaptation and Compatible Solute Biosynthesis of Phototrophic Bacteria as Revealed from Genome Analyses.</title>
        <authorList>
            <person name="Imhoff J.F."/>
            <person name="Rahn T."/>
            <person name="Kunzel S."/>
            <person name="Keller A."/>
            <person name="Neulinger S.C."/>
        </authorList>
    </citation>
    <scope>NUCLEOTIDE SEQUENCE</scope>
    <source>
        <strain evidence="2">DSM 4395</strain>
    </source>
</reference>
<feature type="transmembrane region" description="Helical" evidence="1">
    <location>
        <begin position="68"/>
        <end position="89"/>
    </location>
</feature>